<reference evidence="3 4" key="1">
    <citation type="submission" date="2019-07" db="EMBL/GenBank/DDBJ databases">
        <title>Genome sequencing of lignin-degrading bacterial isolates.</title>
        <authorList>
            <person name="Gladden J."/>
        </authorList>
    </citation>
    <scope>NUCLEOTIDE SEQUENCE [LARGE SCALE GENOMIC DNA]</scope>
    <source>
        <strain evidence="3 4">J45</strain>
    </source>
</reference>
<dbReference type="InterPro" id="IPR032371">
    <property type="entry name" value="DUF4873"/>
</dbReference>
<name>A0A562D9C5_RHORH</name>
<dbReference type="EMBL" id="VLJT01000072">
    <property type="protein sequence ID" value="TWH06219.1"/>
    <property type="molecule type" value="Genomic_DNA"/>
</dbReference>
<comment type="caution">
    <text evidence="3">The sequence shown here is derived from an EMBL/GenBank/DDBJ whole genome shotgun (WGS) entry which is preliminary data.</text>
</comment>
<proteinExistence type="predicted"/>
<dbReference type="Proteomes" id="UP000317573">
    <property type="component" value="Unassembled WGS sequence"/>
</dbReference>
<evidence type="ECO:0000259" key="2">
    <source>
        <dbReference type="Pfam" id="PF16170"/>
    </source>
</evidence>
<evidence type="ECO:0000313" key="4">
    <source>
        <dbReference type="Proteomes" id="UP000317573"/>
    </source>
</evidence>
<evidence type="ECO:0000313" key="3">
    <source>
        <dbReference type="EMBL" id="TWH06219.1"/>
    </source>
</evidence>
<feature type="region of interest" description="Disordered" evidence="1">
    <location>
        <begin position="97"/>
        <end position="117"/>
    </location>
</feature>
<sequence>MSDHADDLHDEDDPGYRGPAEVTVDDRTVVVDVEISGRFDPLLGRHVWRGRLRRLAEALGADASPAPGTNVTITVPDAPEAATARISEVDLWGSHMVDGVSRPPYPLPTETDGVDPT</sequence>
<dbReference type="Pfam" id="PF16170">
    <property type="entry name" value="DUF4873"/>
    <property type="match status" value="1"/>
</dbReference>
<feature type="region of interest" description="Disordered" evidence="1">
    <location>
        <begin position="1"/>
        <end position="22"/>
    </location>
</feature>
<dbReference type="RefSeq" id="WP_016693694.1">
    <property type="nucleotide sequence ID" value="NZ_VLJT01000072.1"/>
</dbReference>
<feature type="domain" description="DUF4873" evidence="2">
    <location>
        <begin position="15"/>
        <end position="106"/>
    </location>
</feature>
<gene>
    <name evidence="3" type="ORF">L618_000700001180</name>
</gene>
<accession>A0A562D9C5</accession>
<evidence type="ECO:0000256" key="1">
    <source>
        <dbReference type="SAM" id="MobiDB-lite"/>
    </source>
</evidence>
<dbReference type="AlphaFoldDB" id="A0A562D9C5"/>
<organism evidence="3 4">
    <name type="scientific">Rhodococcus rhodochrous J45</name>
    <dbReference type="NCBI Taxonomy" id="935266"/>
    <lineage>
        <taxon>Bacteria</taxon>
        <taxon>Bacillati</taxon>
        <taxon>Actinomycetota</taxon>
        <taxon>Actinomycetes</taxon>
        <taxon>Mycobacteriales</taxon>
        <taxon>Nocardiaceae</taxon>
        <taxon>Rhodococcus</taxon>
    </lineage>
</organism>
<protein>
    <submittedName>
        <fullName evidence="3">Uncharacterized protein DUF4873</fullName>
    </submittedName>
</protein>